<name>A0A2P2QTQ1_RHIMU</name>
<sequence>MILRHLAAHKQKPSEESTYKLSITETELQSRKATKA</sequence>
<organism evidence="2">
    <name type="scientific">Rhizophora mucronata</name>
    <name type="common">Asiatic mangrove</name>
    <dbReference type="NCBI Taxonomy" id="61149"/>
    <lineage>
        <taxon>Eukaryota</taxon>
        <taxon>Viridiplantae</taxon>
        <taxon>Streptophyta</taxon>
        <taxon>Embryophyta</taxon>
        <taxon>Tracheophyta</taxon>
        <taxon>Spermatophyta</taxon>
        <taxon>Magnoliopsida</taxon>
        <taxon>eudicotyledons</taxon>
        <taxon>Gunneridae</taxon>
        <taxon>Pentapetalae</taxon>
        <taxon>rosids</taxon>
        <taxon>fabids</taxon>
        <taxon>Malpighiales</taxon>
        <taxon>Rhizophoraceae</taxon>
        <taxon>Rhizophora</taxon>
    </lineage>
</organism>
<evidence type="ECO:0000313" key="2">
    <source>
        <dbReference type="EMBL" id="MBX70308.1"/>
    </source>
</evidence>
<dbReference type="EMBL" id="GGEC01089824">
    <property type="protein sequence ID" value="MBX70308.1"/>
    <property type="molecule type" value="Transcribed_RNA"/>
</dbReference>
<reference evidence="2" key="1">
    <citation type="submission" date="2018-02" db="EMBL/GenBank/DDBJ databases">
        <title>Rhizophora mucronata_Transcriptome.</title>
        <authorList>
            <person name="Meera S.P."/>
            <person name="Sreeshan A."/>
            <person name="Augustine A."/>
        </authorList>
    </citation>
    <scope>NUCLEOTIDE SEQUENCE</scope>
    <source>
        <tissue evidence="2">Leaf</tissue>
    </source>
</reference>
<feature type="region of interest" description="Disordered" evidence="1">
    <location>
        <begin position="1"/>
        <end position="36"/>
    </location>
</feature>
<protein>
    <submittedName>
        <fullName evidence="2">Uncharacterized protein</fullName>
    </submittedName>
</protein>
<proteinExistence type="predicted"/>
<feature type="compositionally biased region" description="Basic residues" evidence="1">
    <location>
        <begin position="1"/>
        <end position="11"/>
    </location>
</feature>
<dbReference type="AlphaFoldDB" id="A0A2P2QTQ1"/>
<accession>A0A2P2QTQ1</accession>
<evidence type="ECO:0000256" key="1">
    <source>
        <dbReference type="SAM" id="MobiDB-lite"/>
    </source>
</evidence>